<evidence type="ECO:0000256" key="2">
    <source>
        <dbReference type="ARBA" id="ARBA00014031"/>
    </source>
</evidence>
<keyword evidence="3 4" id="KW-0732">Signal</keyword>
<name>A0A7C2B9N5_9PSED</name>
<proteinExistence type="predicted"/>
<dbReference type="EMBL" id="DSIN01000012">
    <property type="protein sequence ID" value="HEF24916.1"/>
    <property type="molecule type" value="Genomic_DNA"/>
</dbReference>
<accession>A0A7C2B9N5</accession>
<protein>
    <recommendedName>
        <fullName evidence="2">Curli production assembly/transport component CsgF</fullName>
    </recommendedName>
</protein>
<comment type="function">
    <text evidence="1">May be involved in the biogenesis of curli organelles.</text>
</comment>
<evidence type="ECO:0000256" key="3">
    <source>
        <dbReference type="ARBA" id="ARBA00022729"/>
    </source>
</evidence>
<dbReference type="InterPro" id="IPR018893">
    <property type="entry name" value="T8SS_CsgF"/>
</dbReference>
<reference evidence="5" key="1">
    <citation type="journal article" date="2020" name="mSystems">
        <title>Genome- and Community-Level Interaction Insights into Carbon Utilization and Element Cycling Functions of Hydrothermarchaeota in Hydrothermal Sediment.</title>
        <authorList>
            <person name="Zhou Z."/>
            <person name="Liu Y."/>
            <person name="Xu W."/>
            <person name="Pan J."/>
            <person name="Luo Z.H."/>
            <person name="Li M."/>
        </authorList>
    </citation>
    <scope>NUCLEOTIDE SEQUENCE [LARGE SCALE GENOMIC DNA]</scope>
    <source>
        <strain evidence="5">SpSt-200</strain>
    </source>
</reference>
<comment type="caution">
    <text evidence="5">The sequence shown here is derived from an EMBL/GenBank/DDBJ whole genome shotgun (WGS) entry which is preliminary data.</text>
</comment>
<evidence type="ECO:0000313" key="5">
    <source>
        <dbReference type="EMBL" id="HEF24916.1"/>
    </source>
</evidence>
<feature type="signal peptide" evidence="4">
    <location>
        <begin position="1"/>
        <end position="28"/>
    </location>
</feature>
<dbReference type="AlphaFoldDB" id="A0A7C2B9N5"/>
<evidence type="ECO:0000256" key="4">
    <source>
        <dbReference type="SAM" id="SignalP"/>
    </source>
</evidence>
<dbReference type="Pfam" id="PF10614">
    <property type="entry name" value="CsgF"/>
    <property type="match status" value="1"/>
</dbReference>
<sequence>MKALTINRSLGVVASLALMAGLCSGVQASELAYVPNNPSFGGNPLNGPVLLNQAQAQNHYVEKSSSSGAYAGQTALTQFNSMLQSAILSRVSSAVTSSIVGANGQLVPGTVETTDFRIAITNLQGGLLQIVTTDKNTGQTTQFQVNQP</sequence>
<gene>
    <name evidence="5" type="ORF">ENP23_04015</name>
</gene>
<evidence type="ECO:0000256" key="1">
    <source>
        <dbReference type="ARBA" id="ARBA00003989"/>
    </source>
</evidence>
<feature type="chain" id="PRO_5028347111" description="Curli production assembly/transport component CsgF" evidence="4">
    <location>
        <begin position="29"/>
        <end position="148"/>
    </location>
</feature>
<organism evidence="5">
    <name type="scientific">Pseudomonas graminis</name>
    <dbReference type="NCBI Taxonomy" id="158627"/>
    <lineage>
        <taxon>Bacteria</taxon>
        <taxon>Pseudomonadati</taxon>
        <taxon>Pseudomonadota</taxon>
        <taxon>Gammaproteobacteria</taxon>
        <taxon>Pseudomonadales</taxon>
        <taxon>Pseudomonadaceae</taxon>
        <taxon>Pseudomonas</taxon>
    </lineage>
</organism>